<dbReference type="InterPro" id="IPR000212">
    <property type="entry name" value="DNA_helicase_UvrD/REP"/>
</dbReference>
<reference evidence="2" key="1">
    <citation type="submission" date="2021-07" db="EMBL/GenBank/DDBJ databases">
        <title>Comparative genomics of Bacteroides fragilis group isolates reveals species-dependent resistance mechanisms and validates clinical tools for resistance prediction.</title>
        <authorList>
            <person name="Wallace M.J."/>
            <person name="Jean S."/>
            <person name="Wallace M.A."/>
            <person name="Carey-Ann B.D."/>
            <person name="Dantas G."/>
        </authorList>
    </citation>
    <scope>NUCLEOTIDE SEQUENCE</scope>
    <source>
        <strain evidence="2">BJH_160</strain>
    </source>
</reference>
<comment type="caution">
    <text evidence="2">The sequence shown here is derived from an EMBL/GenBank/DDBJ whole genome shotgun (WGS) entry which is preliminary data.</text>
</comment>
<name>A0AAW4ZJS2_BACT4</name>
<evidence type="ECO:0000256" key="1">
    <source>
        <dbReference type="ARBA" id="ARBA00034923"/>
    </source>
</evidence>
<evidence type="ECO:0000313" key="3">
    <source>
        <dbReference type="Proteomes" id="UP001200544"/>
    </source>
</evidence>
<organism evidence="2 3">
    <name type="scientific">Bacteroides thetaiotaomicron</name>
    <dbReference type="NCBI Taxonomy" id="818"/>
    <lineage>
        <taxon>Bacteria</taxon>
        <taxon>Pseudomonadati</taxon>
        <taxon>Bacteroidota</taxon>
        <taxon>Bacteroidia</taxon>
        <taxon>Bacteroidales</taxon>
        <taxon>Bacteroidaceae</taxon>
        <taxon>Bacteroides</taxon>
    </lineage>
</organism>
<dbReference type="GO" id="GO:0003677">
    <property type="term" value="F:DNA binding"/>
    <property type="evidence" value="ECO:0007669"/>
    <property type="project" value="InterPro"/>
</dbReference>
<proteinExistence type="predicted"/>
<sequence>MDIDTFLSANKSMVIAPAGFGKTYTIAECIASYRGEKRVLVLTHTHAGIASLKEKFRLKNIPSSTYQLETICGFALNLVKAYHLNKDEIPSLSDAGSLFHFAIEHATKILKALPIKKYLAIKYDHLIVDEYQDCTVGQHQMIMSLSTILHTHILGDPLQGIFDFGREHIVDFSEESFKLFNDNCQSLEIPWRWNNAGRIALGQDLLSIRSKLLSTNTLDLHDYHEIKVVIAPENDYAISRSLYKNEIYNALRDNSVLLIHPTSESVEPRKKFIQQFPQLKMIESIDDNIFYSSCISFDKLNGCSLIESIVNLMRTIGSKTKINVWFKNTGQLKSKRLVADQLIRSSLETIITDLKEKKSYTNIASLIEAIENIPDMKVYRKDFLHDICNALRDADRLGVSAAESIERNRNILRRKGRKIQGKVIGTTLLTKGLEFDTVVVLNAHRFNDKRHLYVALTRCCKQLIVISNNHILNPD</sequence>
<gene>
    <name evidence="2" type="ORF">K0H07_23895</name>
</gene>
<dbReference type="GO" id="GO:0043138">
    <property type="term" value="F:3'-5' DNA helicase activity"/>
    <property type="evidence" value="ECO:0007669"/>
    <property type="project" value="TreeGrafter"/>
</dbReference>
<dbReference type="CDD" id="cd18809">
    <property type="entry name" value="SF1_C_RecD"/>
    <property type="match status" value="1"/>
</dbReference>
<dbReference type="Pfam" id="PF13245">
    <property type="entry name" value="AAA_19"/>
    <property type="match status" value="1"/>
</dbReference>
<dbReference type="InterPro" id="IPR027417">
    <property type="entry name" value="P-loop_NTPase"/>
</dbReference>
<accession>A0AAW4ZJS2</accession>
<dbReference type="PANTHER" id="PTHR11070">
    <property type="entry name" value="UVRD / RECB / PCRA DNA HELICASE FAMILY MEMBER"/>
    <property type="match status" value="1"/>
</dbReference>
<dbReference type="Gene3D" id="3.40.50.300">
    <property type="entry name" value="P-loop containing nucleotide triphosphate hydrolases"/>
    <property type="match status" value="2"/>
</dbReference>
<dbReference type="EMBL" id="JAHYQA010000021">
    <property type="protein sequence ID" value="MCE9240188.1"/>
    <property type="molecule type" value="Genomic_DNA"/>
</dbReference>
<dbReference type="Proteomes" id="UP001200544">
    <property type="component" value="Unassembled WGS sequence"/>
</dbReference>
<dbReference type="SUPFAM" id="SSF52540">
    <property type="entry name" value="P-loop containing nucleoside triphosphate hydrolases"/>
    <property type="match status" value="1"/>
</dbReference>
<dbReference type="GO" id="GO:0005524">
    <property type="term" value="F:ATP binding"/>
    <property type="evidence" value="ECO:0007669"/>
    <property type="project" value="InterPro"/>
</dbReference>
<evidence type="ECO:0000313" key="2">
    <source>
        <dbReference type="EMBL" id="MCE9240188.1"/>
    </source>
</evidence>
<dbReference type="RefSeq" id="WP_234129284.1">
    <property type="nucleotide sequence ID" value="NZ_JAHYQA010000021.1"/>
</dbReference>
<protein>
    <recommendedName>
        <fullName evidence="1">DNA 3'-5' helicase II</fullName>
    </recommendedName>
</protein>
<dbReference type="PANTHER" id="PTHR11070:SF2">
    <property type="entry name" value="ATP-DEPENDENT DNA HELICASE SRS2"/>
    <property type="match status" value="1"/>
</dbReference>
<dbReference type="GO" id="GO:0000725">
    <property type="term" value="P:recombinational repair"/>
    <property type="evidence" value="ECO:0007669"/>
    <property type="project" value="TreeGrafter"/>
</dbReference>
<dbReference type="AlphaFoldDB" id="A0AAW4ZJS2"/>